<comment type="caution">
    <text evidence="1">The sequence shown here is derived from an EMBL/GenBank/DDBJ whole genome shotgun (WGS) entry which is preliminary data.</text>
</comment>
<evidence type="ECO:0000313" key="2">
    <source>
        <dbReference type="Proteomes" id="UP000308836"/>
    </source>
</evidence>
<protein>
    <submittedName>
        <fullName evidence="1">Uncharacterized protein</fullName>
    </submittedName>
</protein>
<reference evidence="1" key="1">
    <citation type="submission" date="2019-04" db="EMBL/GenBank/DDBJ databases">
        <title>Microbes associate with the intestines of laboratory mice.</title>
        <authorList>
            <person name="Navarre W."/>
            <person name="Wong E."/>
            <person name="Huang K."/>
            <person name="Tropini C."/>
            <person name="Ng K."/>
            <person name="Yu B."/>
        </authorList>
    </citation>
    <scope>NUCLEOTIDE SEQUENCE</scope>
    <source>
        <strain evidence="1">NM09_H32</strain>
    </source>
</reference>
<gene>
    <name evidence="1" type="ORF">E5336_06020</name>
</gene>
<accession>A0AC61R7I8</accession>
<evidence type="ECO:0000313" key="1">
    <source>
        <dbReference type="EMBL" id="TGY66042.1"/>
    </source>
</evidence>
<proteinExistence type="predicted"/>
<dbReference type="EMBL" id="SRYG01000010">
    <property type="protein sequence ID" value="TGY66042.1"/>
    <property type="molecule type" value="Genomic_DNA"/>
</dbReference>
<name>A0AC61R7I8_9FIRM</name>
<organism evidence="1 2">
    <name type="scientific">Dubosiella muris</name>
    <dbReference type="NCBI Taxonomy" id="3038133"/>
    <lineage>
        <taxon>Bacteria</taxon>
        <taxon>Bacillati</taxon>
        <taxon>Bacillota</taxon>
        <taxon>Erysipelotrichia</taxon>
        <taxon>Erysipelotrichales</taxon>
        <taxon>Erysipelotrichaceae</taxon>
        <taxon>Dubosiella</taxon>
    </lineage>
</organism>
<dbReference type="Proteomes" id="UP000308836">
    <property type="component" value="Unassembled WGS sequence"/>
</dbReference>
<keyword evidence="2" id="KW-1185">Reference proteome</keyword>
<sequence>MKNKLISWIGIGAACVMMLWGSVPAYSFTNKVTVNIPVEVVSTRAPKPKTGVKFTLEAVDGSPPPAGSECVVLAGTRSVMPVIGFDQPGTYVYRLRAASEDPSKASIEGVSDFRVEILVTNGENALRAVVVASDWNAPAGQQAKETIHVVLDSVALPEAAPNRPNTSAHTQREMWGYLACGSALLILVLVCWYRMGKKENG</sequence>